<dbReference type="EMBL" id="JBHSZO010000001">
    <property type="protein sequence ID" value="MFC7216583.1"/>
    <property type="molecule type" value="Genomic_DNA"/>
</dbReference>
<dbReference type="RefSeq" id="WP_386410651.1">
    <property type="nucleotide sequence ID" value="NZ_JBHSZO010000001.1"/>
</dbReference>
<dbReference type="InterPro" id="IPR002731">
    <property type="entry name" value="ATPase_BadF"/>
</dbReference>
<accession>A0ABW2G776</accession>
<feature type="domain" description="ATPase BadF/BadG/BcrA/BcrD type" evidence="1">
    <location>
        <begin position="24"/>
        <end position="179"/>
    </location>
</feature>
<gene>
    <name evidence="2" type="ORF">ACFQLX_00120</name>
</gene>
<dbReference type="InterPro" id="IPR043129">
    <property type="entry name" value="ATPase_NBD"/>
</dbReference>
<sequence length="221" mass="22288">MHAQSTHRPPRRPRFARTKANSIQALTLIAGTGAAAARITGHRLRAAADGCGWLAGDDGSGFWIAREGVRRALRALDGRGPATALLPLLAAEFTAAGAPADAARDLSPQTLRRVLVDGVLACAPPVRLARHSTAVTAAARAGDAVAAAILDEAADLLAECLTALAPRPGEPLVTVGGLIGTGGPLLPHLTPRLAALGLTPHPVASGLAGAVALAREAAKGR</sequence>
<evidence type="ECO:0000313" key="2">
    <source>
        <dbReference type="EMBL" id="MFC7216583.1"/>
    </source>
</evidence>
<evidence type="ECO:0000313" key="3">
    <source>
        <dbReference type="Proteomes" id="UP001596413"/>
    </source>
</evidence>
<organism evidence="2 3">
    <name type="scientific">Streptomyces polyrhachis</name>
    <dbReference type="NCBI Taxonomy" id="1282885"/>
    <lineage>
        <taxon>Bacteria</taxon>
        <taxon>Bacillati</taxon>
        <taxon>Actinomycetota</taxon>
        <taxon>Actinomycetes</taxon>
        <taxon>Kitasatosporales</taxon>
        <taxon>Streptomycetaceae</taxon>
        <taxon>Streptomyces</taxon>
    </lineage>
</organism>
<protein>
    <submittedName>
        <fullName evidence="2">BadF/BadG/BcrA/BcrD ATPase family protein</fullName>
    </submittedName>
</protein>
<keyword evidence="3" id="KW-1185">Reference proteome</keyword>
<dbReference type="PANTHER" id="PTHR43190">
    <property type="entry name" value="N-ACETYL-D-GLUCOSAMINE KINASE"/>
    <property type="match status" value="1"/>
</dbReference>
<dbReference type="Pfam" id="PF01869">
    <property type="entry name" value="BcrAD_BadFG"/>
    <property type="match status" value="1"/>
</dbReference>
<name>A0ABW2G776_9ACTN</name>
<dbReference type="SUPFAM" id="SSF53067">
    <property type="entry name" value="Actin-like ATPase domain"/>
    <property type="match status" value="1"/>
</dbReference>
<dbReference type="InterPro" id="IPR052519">
    <property type="entry name" value="Euk-type_GlcNAc_Kinase"/>
</dbReference>
<reference evidence="3" key="1">
    <citation type="journal article" date="2019" name="Int. J. Syst. Evol. Microbiol.">
        <title>The Global Catalogue of Microorganisms (GCM) 10K type strain sequencing project: providing services to taxonomists for standard genome sequencing and annotation.</title>
        <authorList>
            <consortium name="The Broad Institute Genomics Platform"/>
            <consortium name="The Broad Institute Genome Sequencing Center for Infectious Disease"/>
            <person name="Wu L."/>
            <person name="Ma J."/>
        </authorList>
    </citation>
    <scope>NUCLEOTIDE SEQUENCE [LARGE SCALE GENOMIC DNA]</scope>
    <source>
        <strain evidence="3">CGMCC 1.13681</strain>
    </source>
</reference>
<dbReference type="Proteomes" id="UP001596413">
    <property type="component" value="Unassembled WGS sequence"/>
</dbReference>
<evidence type="ECO:0000259" key="1">
    <source>
        <dbReference type="Pfam" id="PF01869"/>
    </source>
</evidence>
<dbReference type="PANTHER" id="PTHR43190:SF3">
    <property type="entry name" value="N-ACETYL-D-GLUCOSAMINE KINASE"/>
    <property type="match status" value="1"/>
</dbReference>
<comment type="caution">
    <text evidence="2">The sequence shown here is derived from an EMBL/GenBank/DDBJ whole genome shotgun (WGS) entry which is preliminary data.</text>
</comment>
<proteinExistence type="predicted"/>
<dbReference type="Gene3D" id="3.30.420.40">
    <property type="match status" value="1"/>
</dbReference>